<gene>
    <name evidence="1" type="ORF">A2161_16025</name>
</gene>
<organism evidence="1 2">
    <name type="scientific">Candidatus Schekmanbacteria bacterium RBG_13_48_7</name>
    <dbReference type="NCBI Taxonomy" id="1817878"/>
    <lineage>
        <taxon>Bacteria</taxon>
        <taxon>Candidatus Schekmaniibacteriota</taxon>
    </lineage>
</organism>
<sequence>MINISAIGCLFDKTILCIESLCFAASKKRSLRVVGIVLILFYLSASSEFSLGCRWEIISSSTGNNLYWVWGTASSDVYAVGQGGIILHYNGAV</sequence>
<dbReference type="EMBL" id="MGDD01000243">
    <property type="protein sequence ID" value="OGL44036.1"/>
    <property type="molecule type" value="Genomic_DNA"/>
</dbReference>
<evidence type="ECO:0000313" key="1">
    <source>
        <dbReference type="EMBL" id="OGL44036.1"/>
    </source>
</evidence>
<evidence type="ECO:0000313" key="2">
    <source>
        <dbReference type="Proteomes" id="UP000179266"/>
    </source>
</evidence>
<dbReference type="Proteomes" id="UP000179266">
    <property type="component" value="Unassembled WGS sequence"/>
</dbReference>
<protein>
    <submittedName>
        <fullName evidence="1">Uncharacterized protein</fullName>
    </submittedName>
</protein>
<dbReference type="AlphaFoldDB" id="A0A1F7RR56"/>
<comment type="caution">
    <text evidence="1">The sequence shown here is derived from an EMBL/GenBank/DDBJ whole genome shotgun (WGS) entry which is preliminary data.</text>
</comment>
<name>A0A1F7RR56_9BACT</name>
<proteinExistence type="predicted"/>
<reference evidence="1 2" key="1">
    <citation type="journal article" date="2016" name="Nat. Commun.">
        <title>Thousands of microbial genomes shed light on interconnected biogeochemical processes in an aquifer system.</title>
        <authorList>
            <person name="Anantharaman K."/>
            <person name="Brown C.T."/>
            <person name="Hug L.A."/>
            <person name="Sharon I."/>
            <person name="Castelle C.J."/>
            <person name="Probst A.J."/>
            <person name="Thomas B.C."/>
            <person name="Singh A."/>
            <person name="Wilkins M.J."/>
            <person name="Karaoz U."/>
            <person name="Brodie E.L."/>
            <person name="Williams K.H."/>
            <person name="Hubbard S.S."/>
            <person name="Banfield J.F."/>
        </authorList>
    </citation>
    <scope>NUCLEOTIDE SEQUENCE [LARGE SCALE GENOMIC DNA]</scope>
</reference>
<accession>A0A1F7RR56</accession>